<gene>
    <name evidence="1" type="ORF">O181_003234</name>
</gene>
<keyword evidence="2" id="KW-1185">Reference proteome</keyword>
<organism evidence="1 2">
    <name type="scientific">Austropuccinia psidii MF-1</name>
    <dbReference type="NCBI Taxonomy" id="1389203"/>
    <lineage>
        <taxon>Eukaryota</taxon>
        <taxon>Fungi</taxon>
        <taxon>Dikarya</taxon>
        <taxon>Basidiomycota</taxon>
        <taxon>Pucciniomycotina</taxon>
        <taxon>Pucciniomycetes</taxon>
        <taxon>Pucciniales</taxon>
        <taxon>Sphaerophragmiaceae</taxon>
        <taxon>Austropuccinia</taxon>
    </lineage>
</organism>
<dbReference type="AlphaFoldDB" id="A0A9Q3BDZ6"/>
<dbReference type="OrthoDB" id="3158924at2759"/>
<proteinExistence type="predicted"/>
<sequence length="117" mass="13212">MGYRDNEAFGNGLVTLLPAIQLAHNTSNHSTTGKTPSLLEKALNLLFPVDHFKKNLLTINPTARDFHGAYRKASDTAEKFFAEVKESDKQRYDKTHNETEFREGDRALVSSLNFNNL</sequence>
<dbReference type="Proteomes" id="UP000765509">
    <property type="component" value="Unassembled WGS sequence"/>
</dbReference>
<evidence type="ECO:0008006" key="3">
    <source>
        <dbReference type="Google" id="ProtNLM"/>
    </source>
</evidence>
<comment type="caution">
    <text evidence="1">The sequence shown here is derived from an EMBL/GenBank/DDBJ whole genome shotgun (WGS) entry which is preliminary data.</text>
</comment>
<protein>
    <recommendedName>
        <fullName evidence="3">Integrase catalytic domain-containing protein</fullName>
    </recommendedName>
</protein>
<accession>A0A9Q3BDZ6</accession>
<reference evidence="1" key="1">
    <citation type="submission" date="2021-03" db="EMBL/GenBank/DDBJ databases">
        <title>Draft genome sequence of rust myrtle Austropuccinia psidii MF-1, a brazilian biotype.</title>
        <authorList>
            <person name="Quecine M.C."/>
            <person name="Pachon D.M.R."/>
            <person name="Bonatelli M.L."/>
            <person name="Correr F.H."/>
            <person name="Franceschini L.M."/>
            <person name="Leite T.F."/>
            <person name="Margarido G.R.A."/>
            <person name="Almeida C.A."/>
            <person name="Ferrarezi J.A."/>
            <person name="Labate C.A."/>
        </authorList>
    </citation>
    <scope>NUCLEOTIDE SEQUENCE</scope>
    <source>
        <strain evidence="1">MF-1</strain>
    </source>
</reference>
<evidence type="ECO:0000313" key="2">
    <source>
        <dbReference type="Proteomes" id="UP000765509"/>
    </source>
</evidence>
<name>A0A9Q3BDZ6_9BASI</name>
<dbReference type="EMBL" id="AVOT02000572">
    <property type="protein sequence ID" value="MBW0463519.1"/>
    <property type="molecule type" value="Genomic_DNA"/>
</dbReference>
<evidence type="ECO:0000313" key="1">
    <source>
        <dbReference type="EMBL" id="MBW0463519.1"/>
    </source>
</evidence>